<evidence type="ECO:0000256" key="2">
    <source>
        <dbReference type="SAM" id="SignalP"/>
    </source>
</evidence>
<protein>
    <submittedName>
        <fullName evidence="3">DUF2066 domain-containing protein</fullName>
    </submittedName>
</protein>
<evidence type="ECO:0000313" key="4">
    <source>
        <dbReference type="Proteomes" id="UP000470384"/>
    </source>
</evidence>
<proteinExistence type="predicted"/>
<comment type="caution">
    <text evidence="3">The sequence shown here is derived from an EMBL/GenBank/DDBJ whole genome shotgun (WGS) entry which is preliminary data.</text>
</comment>
<feature type="chain" id="PRO_5032654323" evidence="2">
    <location>
        <begin position="36"/>
        <end position="434"/>
    </location>
</feature>
<dbReference type="Pfam" id="PF09839">
    <property type="entry name" value="DUF2066"/>
    <property type="match status" value="1"/>
</dbReference>
<feature type="compositionally biased region" description="Low complexity" evidence="1">
    <location>
        <begin position="382"/>
        <end position="409"/>
    </location>
</feature>
<dbReference type="Proteomes" id="UP000470384">
    <property type="component" value="Unassembled WGS sequence"/>
</dbReference>
<dbReference type="AlphaFoldDB" id="A0A845QBK1"/>
<feature type="signal peptide" evidence="2">
    <location>
        <begin position="1"/>
        <end position="35"/>
    </location>
</feature>
<accession>A0A845QBK1</accession>
<sequence length="434" mass="45022">MTGSAALSATGSAARRGAALLRAATLALTVAVALATGLGAPAPAAAQSSSDIYTVTGIPIDATGTDASQAREAALVQGRIKAADEVLRRFTLYADWPRLPEVDAVTADAMVTGIGVANERTSGTRYLGEVTARLDPGRVRSFLRQSGVRFTESQAAPVLLLPVLDTPGVRVLFDEPNPWRAAWESIGLSNSLVPIRLALGDLEDFAAIDAGTAIGADWAAVEAIAGRYGVDQVLVAHAKADEGASFDVTLYRVTPRGTEETTRSFQGATVEDASATAAQEIRNSMIANWKTQNAVAFGLEQTFPASVEFASLGEWAAIRKRLESVSIVQSYDVVALSARGAELKIRVAGPIEALAANLSQRQVRLIDEGGYWTMALAPSAAPAPAPSLADPATLEPAPASAPTSTQPQAGASGLPEDEAIADRLTRQNAGSPAP</sequence>
<dbReference type="GeneID" id="300654994"/>
<dbReference type="RefSeq" id="WP_170080194.1">
    <property type="nucleotide sequence ID" value="NZ_BMHN01000001.1"/>
</dbReference>
<organism evidence="3 4">
    <name type="scientific">Pyruvatibacter mobilis</name>
    <dbReference type="NCBI Taxonomy" id="1712261"/>
    <lineage>
        <taxon>Bacteria</taxon>
        <taxon>Pseudomonadati</taxon>
        <taxon>Pseudomonadota</taxon>
        <taxon>Alphaproteobacteria</taxon>
        <taxon>Hyphomicrobiales</taxon>
        <taxon>Parvibaculaceae</taxon>
        <taxon>Pyruvatibacter</taxon>
    </lineage>
</organism>
<reference evidence="3 4" key="1">
    <citation type="journal article" date="2016" name="Int. J. Syst. Evol. Microbiol.">
        <title>Pyruvatibacter mobilis gen. nov., sp. nov., a marine bacterium from the culture broth of Picochlorum sp. 122.</title>
        <authorList>
            <person name="Wang G."/>
            <person name="Tang M."/>
            <person name="Wu H."/>
            <person name="Dai S."/>
            <person name="Li T."/>
            <person name="Chen C."/>
            <person name="He H."/>
            <person name="Fan J."/>
            <person name="Xiang W."/>
            <person name="Li X."/>
        </authorList>
    </citation>
    <scope>NUCLEOTIDE SEQUENCE [LARGE SCALE GENOMIC DNA]</scope>
    <source>
        <strain evidence="3 4">GYP-11</strain>
    </source>
</reference>
<evidence type="ECO:0000256" key="1">
    <source>
        <dbReference type="SAM" id="MobiDB-lite"/>
    </source>
</evidence>
<feature type="region of interest" description="Disordered" evidence="1">
    <location>
        <begin position="382"/>
        <end position="434"/>
    </location>
</feature>
<evidence type="ECO:0000313" key="3">
    <source>
        <dbReference type="EMBL" id="NBG95540.1"/>
    </source>
</evidence>
<dbReference type="InterPro" id="IPR018642">
    <property type="entry name" value="DUF2066"/>
</dbReference>
<dbReference type="EMBL" id="WXYQ01000005">
    <property type="protein sequence ID" value="NBG95540.1"/>
    <property type="molecule type" value="Genomic_DNA"/>
</dbReference>
<keyword evidence="2" id="KW-0732">Signal</keyword>
<gene>
    <name evidence="3" type="ORF">GTQ45_07315</name>
</gene>
<name>A0A845QBK1_9HYPH</name>
<keyword evidence="4" id="KW-1185">Reference proteome</keyword>